<reference evidence="19 20" key="1">
    <citation type="submission" date="2019-06" db="EMBL/GenBank/DDBJ databases">
        <title>A chromosomal-level reference genome of Carpinus fangiana (Coryloideae, Betulaceae).</title>
        <authorList>
            <person name="Yang X."/>
            <person name="Wang Z."/>
            <person name="Zhang L."/>
            <person name="Hao G."/>
            <person name="Liu J."/>
            <person name="Yang Y."/>
        </authorList>
    </citation>
    <scope>NUCLEOTIDE SEQUENCE [LARGE SCALE GENOMIC DNA]</scope>
    <source>
        <strain evidence="19">Cfa_2016G</strain>
        <tissue evidence="19">Leaf</tissue>
    </source>
</reference>
<dbReference type="SUPFAM" id="SSF56112">
    <property type="entry name" value="Protein kinase-like (PK-like)"/>
    <property type="match status" value="1"/>
</dbReference>
<feature type="binding site" evidence="15">
    <location>
        <position position="155"/>
    </location>
    <ligand>
        <name>ATP</name>
        <dbReference type="ChEBI" id="CHEBI:30616"/>
    </ligand>
</feature>
<keyword evidence="9 15" id="KW-0547">Nucleotide-binding</keyword>
<evidence type="ECO:0000256" key="11">
    <source>
        <dbReference type="ARBA" id="ARBA00022840"/>
    </source>
</evidence>
<evidence type="ECO:0000256" key="2">
    <source>
        <dbReference type="ARBA" id="ARBA00005354"/>
    </source>
</evidence>
<feature type="region of interest" description="Disordered" evidence="16">
    <location>
        <begin position="1"/>
        <end position="41"/>
    </location>
</feature>
<feature type="compositionally biased region" description="Low complexity" evidence="16">
    <location>
        <begin position="17"/>
        <end position="29"/>
    </location>
</feature>
<dbReference type="FunFam" id="1.10.510.10:FF:002731">
    <property type="match status" value="1"/>
</dbReference>
<dbReference type="GO" id="GO:0005524">
    <property type="term" value="F:ATP binding"/>
    <property type="evidence" value="ECO:0007669"/>
    <property type="project" value="UniProtKB-UniRule"/>
</dbReference>
<protein>
    <recommendedName>
        <fullName evidence="3">non-specific serine/threonine protein kinase</fullName>
        <ecNumber evidence="3">2.7.11.1</ecNumber>
    </recommendedName>
</protein>
<feature type="transmembrane region" description="Helical" evidence="17">
    <location>
        <begin position="629"/>
        <end position="652"/>
    </location>
</feature>
<evidence type="ECO:0000313" key="20">
    <source>
        <dbReference type="Proteomes" id="UP000327013"/>
    </source>
</evidence>
<comment type="subcellular location">
    <subcellularLocation>
        <location evidence="1">Membrane</location>
        <topology evidence="1">Lipid-anchor</topology>
    </subcellularLocation>
</comment>
<dbReference type="SUPFAM" id="SSF47473">
    <property type="entry name" value="EF-hand"/>
    <property type="match status" value="1"/>
</dbReference>
<comment type="catalytic activity">
    <reaction evidence="14">
        <text>L-seryl-[protein] + ATP = O-phospho-L-seryl-[protein] + ADP + H(+)</text>
        <dbReference type="Rhea" id="RHEA:17989"/>
        <dbReference type="Rhea" id="RHEA-COMP:9863"/>
        <dbReference type="Rhea" id="RHEA-COMP:11604"/>
        <dbReference type="ChEBI" id="CHEBI:15378"/>
        <dbReference type="ChEBI" id="CHEBI:29999"/>
        <dbReference type="ChEBI" id="CHEBI:30616"/>
        <dbReference type="ChEBI" id="CHEBI:83421"/>
        <dbReference type="ChEBI" id="CHEBI:456216"/>
        <dbReference type="EC" id="2.7.11.1"/>
    </reaction>
</comment>
<dbReference type="EMBL" id="CM017328">
    <property type="protein sequence ID" value="KAE8125159.1"/>
    <property type="molecule type" value="Genomic_DNA"/>
</dbReference>
<evidence type="ECO:0000256" key="16">
    <source>
        <dbReference type="SAM" id="MobiDB-lite"/>
    </source>
</evidence>
<dbReference type="PROSITE" id="PS50011">
    <property type="entry name" value="PROTEIN_KINASE_DOM"/>
    <property type="match status" value="1"/>
</dbReference>
<keyword evidence="12" id="KW-0449">Lipoprotein</keyword>
<keyword evidence="8" id="KW-0677">Repeat</keyword>
<keyword evidence="5" id="KW-0597">Phosphoprotein</keyword>
<evidence type="ECO:0000256" key="6">
    <source>
        <dbReference type="ARBA" id="ARBA00022679"/>
    </source>
</evidence>
<keyword evidence="7" id="KW-0519">Myristate</keyword>
<dbReference type="InterPro" id="IPR017441">
    <property type="entry name" value="Protein_kinase_ATP_BS"/>
</dbReference>
<keyword evidence="20" id="KW-1185">Reference proteome</keyword>
<evidence type="ECO:0000256" key="13">
    <source>
        <dbReference type="ARBA" id="ARBA00047899"/>
    </source>
</evidence>
<dbReference type="GO" id="GO:0004674">
    <property type="term" value="F:protein serine/threonine kinase activity"/>
    <property type="evidence" value="ECO:0007669"/>
    <property type="project" value="UniProtKB-KW"/>
</dbReference>
<keyword evidence="17" id="KW-0812">Transmembrane</keyword>
<dbReference type="EC" id="2.7.11.1" evidence="3"/>
<feature type="compositionally biased region" description="Basic and acidic residues" evidence="16">
    <location>
        <begin position="7"/>
        <end position="16"/>
    </location>
</feature>
<dbReference type="InterPro" id="IPR011009">
    <property type="entry name" value="Kinase-like_dom_sf"/>
</dbReference>
<dbReference type="InterPro" id="IPR000719">
    <property type="entry name" value="Prot_kinase_dom"/>
</dbReference>
<keyword evidence="11 15" id="KW-0067">ATP-binding</keyword>
<dbReference type="PROSITE" id="PS00107">
    <property type="entry name" value="PROTEIN_KINASE_ATP"/>
    <property type="match status" value="1"/>
</dbReference>
<dbReference type="InterPro" id="IPR011992">
    <property type="entry name" value="EF-hand-dom_pair"/>
</dbReference>
<dbReference type="Pfam" id="PF00069">
    <property type="entry name" value="Pkinase"/>
    <property type="match status" value="1"/>
</dbReference>
<feature type="transmembrane region" description="Helical" evidence="17">
    <location>
        <begin position="600"/>
        <end position="617"/>
    </location>
</feature>
<evidence type="ECO:0000256" key="4">
    <source>
        <dbReference type="ARBA" id="ARBA00022527"/>
    </source>
</evidence>
<evidence type="ECO:0000256" key="5">
    <source>
        <dbReference type="ARBA" id="ARBA00022553"/>
    </source>
</evidence>
<evidence type="ECO:0000256" key="15">
    <source>
        <dbReference type="PROSITE-ProRule" id="PRU10141"/>
    </source>
</evidence>
<evidence type="ECO:0000256" key="17">
    <source>
        <dbReference type="SAM" id="Phobius"/>
    </source>
</evidence>
<dbReference type="Proteomes" id="UP000327013">
    <property type="component" value="Chromosome 8"/>
</dbReference>
<keyword evidence="10" id="KW-0418">Kinase</keyword>
<evidence type="ECO:0000256" key="14">
    <source>
        <dbReference type="ARBA" id="ARBA00048679"/>
    </source>
</evidence>
<evidence type="ECO:0000256" key="10">
    <source>
        <dbReference type="ARBA" id="ARBA00022777"/>
    </source>
</evidence>
<accession>A0A5N6RU13</accession>
<evidence type="ECO:0000313" key="19">
    <source>
        <dbReference type="EMBL" id="KAE8125159.1"/>
    </source>
</evidence>
<keyword evidence="17" id="KW-1133">Transmembrane helix</keyword>
<evidence type="ECO:0000256" key="7">
    <source>
        <dbReference type="ARBA" id="ARBA00022707"/>
    </source>
</evidence>
<comment type="catalytic activity">
    <reaction evidence="13">
        <text>L-threonyl-[protein] + ATP = O-phospho-L-threonyl-[protein] + ADP + H(+)</text>
        <dbReference type="Rhea" id="RHEA:46608"/>
        <dbReference type="Rhea" id="RHEA-COMP:11060"/>
        <dbReference type="Rhea" id="RHEA-COMP:11605"/>
        <dbReference type="ChEBI" id="CHEBI:15378"/>
        <dbReference type="ChEBI" id="CHEBI:30013"/>
        <dbReference type="ChEBI" id="CHEBI:30616"/>
        <dbReference type="ChEBI" id="CHEBI:61977"/>
        <dbReference type="ChEBI" id="CHEBI:456216"/>
        <dbReference type="EC" id="2.7.11.1"/>
    </reaction>
</comment>
<evidence type="ECO:0000256" key="9">
    <source>
        <dbReference type="ARBA" id="ARBA00022741"/>
    </source>
</evidence>
<dbReference type="InterPro" id="IPR050205">
    <property type="entry name" value="CDPK_Ser/Thr_kinases"/>
</dbReference>
<dbReference type="OrthoDB" id="1903705at2759"/>
<proteinExistence type="inferred from homology"/>
<dbReference type="PANTHER" id="PTHR24349">
    <property type="entry name" value="SERINE/THREONINE-PROTEIN KINASE"/>
    <property type="match status" value="1"/>
</dbReference>
<dbReference type="Gene3D" id="1.10.510.10">
    <property type="entry name" value="Transferase(Phosphotransferase) domain 1"/>
    <property type="match status" value="1"/>
</dbReference>
<dbReference type="AlphaFoldDB" id="A0A5N6RU13"/>
<dbReference type="FunFam" id="3.30.200.20:FF:000101">
    <property type="entry name" value="CDPK-related kinase 1"/>
    <property type="match status" value="1"/>
</dbReference>
<evidence type="ECO:0000256" key="8">
    <source>
        <dbReference type="ARBA" id="ARBA00022737"/>
    </source>
</evidence>
<dbReference type="Gene3D" id="3.30.200.20">
    <property type="entry name" value="Phosphorylase Kinase, domain 1"/>
    <property type="match status" value="1"/>
</dbReference>
<sequence>MGLCHGKPIENPETKPENPIIPAENEPLPRSQAGKTSSFPFYSPSPLPSLFKNSPANSSVSSTPLRLFKRPFPPPSPAKHIRALLARRHGSVKPNEASIPEGNECEVALDKNFGFSKQFVAHYELGEEVGRGHFGYTCSAKGRKGSLKGQDVAVKVIPKSKMTTAIAIEDVRREVKILRALTGHMNLVQFYDAYEDDDNVYVVMELCKGGELLDKILSRGGKYSEEDAKAVMVQILSVNFLFTSTDENSPLKAIDFGLSDYVKPDERLNDIVGSAYYVAPEVLHRSYGTEADMWSIGVIAYILLCGSRPFWARTESGIFRAVLKADPSFDEAPWPSLSSDAIDFVKRLLNKDYRKRLTAAQALSHPWLANQQDVKIPLDMIVFKLVKAYVCSSSLRKSALGALAKTLTVAQLAYLKEQFTQLGPNKSGFISMQNFKTGVIKNSTDAMKDSRALDYANMIGTIQYRKLDFEEFCAAAISVHQLEGTESWEQHARLAYELFEKDGNRPIMIEELASELGLSPSVPVHVVLQDWIRHSDGKLSFLGFVRLLHGHGGYLQAKFKELPYASQCCLIRVVDAANHEITGAVEFDAGKKERDEREDFIVLTPSFSFSATAMAFHRPTKPKPKPRSLILLLLLAISAIALLFLFSSLISINGFSLSSSRTLEIVFNSNNRSPRERTHTGHEKYLYWGNRIDCPGKHCDSCEGLGHQESSLRCALEEAMFLQRTFVMPSRMCINPIHNKKGILHHSENASSEERWAASSCAMDSLYDLDLISDTVPVILDNSKLWYQVLSTSMKLGARGVAHVEGVSRVDLKENSHYSNLLLINRTASPLSWFMECKDRNNRSAIMLPYSFLPLGAAKKLRYAAEKIKRILGDYDAIHVRRGDKIKMRKDRFGVYRTLHPHLDRDTRPEFMLRRIEKWVPPGRTIFIASNERAPGFFSPLSVRYKLAYSSNYSKILDPLIDNNYELFMLERLIVMGAKTSIKTFKEGERDLSLTDDPKKNTKMWQIPVYTMDEGS</sequence>
<evidence type="ECO:0000256" key="12">
    <source>
        <dbReference type="ARBA" id="ARBA00023288"/>
    </source>
</evidence>
<feature type="domain" description="Protein kinase" evidence="18">
    <location>
        <begin position="123"/>
        <end position="368"/>
    </location>
</feature>
<keyword evidence="17" id="KW-0472">Membrane</keyword>
<keyword evidence="6" id="KW-0808">Transferase</keyword>
<evidence type="ECO:0000256" key="3">
    <source>
        <dbReference type="ARBA" id="ARBA00012513"/>
    </source>
</evidence>
<evidence type="ECO:0000259" key="18">
    <source>
        <dbReference type="PROSITE" id="PS50011"/>
    </source>
</evidence>
<dbReference type="Gene3D" id="1.10.238.10">
    <property type="entry name" value="EF-hand"/>
    <property type="match status" value="2"/>
</dbReference>
<gene>
    <name evidence="19" type="ORF">FH972_019993</name>
</gene>
<dbReference type="CDD" id="cd05117">
    <property type="entry name" value="STKc_CAMK"/>
    <property type="match status" value="1"/>
</dbReference>
<keyword evidence="4" id="KW-0723">Serine/threonine-protein kinase</keyword>
<comment type="similarity">
    <text evidence="2">Belongs to the protein kinase superfamily. CAMK Ser/Thr protein kinase family. CaMK subfamily.</text>
</comment>
<dbReference type="FunFam" id="1.10.238.10:FF:000085">
    <property type="entry name" value="CDPK-related kinase 1"/>
    <property type="match status" value="1"/>
</dbReference>
<organism evidence="19 20">
    <name type="scientific">Carpinus fangiana</name>
    <dbReference type="NCBI Taxonomy" id="176857"/>
    <lineage>
        <taxon>Eukaryota</taxon>
        <taxon>Viridiplantae</taxon>
        <taxon>Streptophyta</taxon>
        <taxon>Embryophyta</taxon>
        <taxon>Tracheophyta</taxon>
        <taxon>Spermatophyta</taxon>
        <taxon>Magnoliopsida</taxon>
        <taxon>eudicotyledons</taxon>
        <taxon>Gunneridae</taxon>
        <taxon>Pentapetalae</taxon>
        <taxon>rosids</taxon>
        <taxon>fabids</taxon>
        <taxon>Fagales</taxon>
        <taxon>Betulaceae</taxon>
        <taxon>Carpinus</taxon>
    </lineage>
</organism>
<name>A0A5N6RU13_9ROSI</name>
<evidence type="ECO:0000256" key="1">
    <source>
        <dbReference type="ARBA" id="ARBA00004635"/>
    </source>
</evidence>
<dbReference type="GO" id="GO:0016020">
    <property type="term" value="C:membrane"/>
    <property type="evidence" value="ECO:0007669"/>
    <property type="project" value="UniProtKB-SubCell"/>
</dbReference>